<dbReference type="EMBL" id="CAKKLH010000285">
    <property type="protein sequence ID" value="CAH0108515.1"/>
    <property type="molecule type" value="Genomic_DNA"/>
</dbReference>
<dbReference type="PANTHER" id="PTHR47331">
    <property type="entry name" value="PHD-TYPE DOMAIN-CONTAINING PROTEIN"/>
    <property type="match status" value="1"/>
</dbReference>
<dbReference type="Pfam" id="PF03564">
    <property type="entry name" value="DUF1759"/>
    <property type="match status" value="1"/>
</dbReference>
<keyword evidence="3" id="KW-1185">Reference proteome</keyword>
<protein>
    <submittedName>
        <fullName evidence="2">Uncharacterized protein</fullName>
    </submittedName>
</protein>
<sequence length="387" mass="43428">MAAADDSSDELDRMPNLNIPAPLRPNDNGDGGSRHSSEEANETAPGTPEERLQAVECTRIERNALEAVLEENCNELKGLGRSIVNNLKGGVKRRMEQLRLPHLEYNKALHNNHEPLDDPYIYIIGHEIRLVGNPFQIHFIPRMTLHVVHQFSHHQDMVKPNPMTQPIPYIPHTPAPPGHGQPNSAAPPMPYTPHPPGQGHPNPATQKIPFSLHLPPPVGRLRTPIAGTPGVDGFTPNWLMNALPQIKIEQFKGDPKEWPTFISSFRDMVHNVVPSDAQRHAFLKQLLSSEVRSYIAEYLEDTSTYYEALEELKKRYGKPQLVARSHLMTLMNLPTIRDDDPHGLAKLNRTLRGAMHAFKTGGCEQDLESGMTLDHVVSRLPQRMRSP</sequence>
<feature type="region of interest" description="Disordered" evidence="1">
    <location>
        <begin position="1"/>
        <end position="52"/>
    </location>
</feature>
<dbReference type="Proteomes" id="UP000789390">
    <property type="component" value="Unassembled WGS sequence"/>
</dbReference>
<organism evidence="2 3">
    <name type="scientific">Daphnia galeata</name>
    <dbReference type="NCBI Taxonomy" id="27404"/>
    <lineage>
        <taxon>Eukaryota</taxon>
        <taxon>Metazoa</taxon>
        <taxon>Ecdysozoa</taxon>
        <taxon>Arthropoda</taxon>
        <taxon>Crustacea</taxon>
        <taxon>Branchiopoda</taxon>
        <taxon>Diplostraca</taxon>
        <taxon>Cladocera</taxon>
        <taxon>Anomopoda</taxon>
        <taxon>Daphniidae</taxon>
        <taxon>Daphnia</taxon>
    </lineage>
</organism>
<dbReference type="AlphaFoldDB" id="A0A8J2RU55"/>
<reference evidence="2" key="1">
    <citation type="submission" date="2021-11" db="EMBL/GenBank/DDBJ databases">
        <authorList>
            <person name="Schell T."/>
        </authorList>
    </citation>
    <scope>NUCLEOTIDE SEQUENCE</scope>
    <source>
        <strain evidence="2">M5</strain>
    </source>
</reference>
<evidence type="ECO:0000313" key="2">
    <source>
        <dbReference type="EMBL" id="CAH0108515.1"/>
    </source>
</evidence>
<dbReference type="OrthoDB" id="6369798at2759"/>
<feature type="region of interest" description="Disordered" evidence="1">
    <location>
        <begin position="163"/>
        <end position="204"/>
    </location>
</feature>
<dbReference type="InterPro" id="IPR005312">
    <property type="entry name" value="DUF1759"/>
</dbReference>
<name>A0A8J2RU55_9CRUS</name>
<proteinExistence type="predicted"/>
<accession>A0A8J2RU55</accession>
<evidence type="ECO:0000313" key="3">
    <source>
        <dbReference type="Proteomes" id="UP000789390"/>
    </source>
</evidence>
<evidence type="ECO:0000256" key="1">
    <source>
        <dbReference type="SAM" id="MobiDB-lite"/>
    </source>
</evidence>
<gene>
    <name evidence="2" type="ORF">DGAL_LOCUS11906</name>
</gene>
<feature type="compositionally biased region" description="Pro residues" evidence="1">
    <location>
        <begin position="163"/>
        <end position="198"/>
    </location>
</feature>
<comment type="caution">
    <text evidence="2">The sequence shown here is derived from an EMBL/GenBank/DDBJ whole genome shotgun (WGS) entry which is preliminary data.</text>
</comment>